<dbReference type="AlphaFoldDB" id="A0A1E7F139"/>
<dbReference type="PANTHER" id="PTHR26379">
    <property type="entry name" value="BTB/POZ AND MATH DOMAIN-CONTAINING PROTEIN 1"/>
    <property type="match status" value="1"/>
</dbReference>
<dbReference type="InterPro" id="IPR045005">
    <property type="entry name" value="BPM1-6"/>
</dbReference>
<dbReference type="Proteomes" id="UP000095751">
    <property type="component" value="Unassembled WGS sequence"/>
</dbReference>
<evidence type="ECO:0000313" key="2">
    <source>
        <dbReference type="EMBL" id="OEU11836.1"/>
    </source>
</evidence>
<evidence type="ECO:0000313" key="3">
    <source>
        <dbReference type="Proteomes" id="UP000095751"/>
    </source>
</evidence>
<dbReference type="CDD" id="cd00121">
    <property type="entry name" value="MATH"/>
    <property type="match status" value="1"/>
</dbReference>
<sequence length="219" mass="24624">MAEVLVDDNVGTGTSARSYRMVIFQGFILKTLLEERGKYIKTEKVVACGHTWYLKMYPRGRSDSNADTENVSVYLCYAGTNATTTRGNGFFDLTSRDKIIKNDCDVAGMLKITIEIEVAVEKRNTWYPRFIPSDIIQTKLYGSKESSDVTFFVGQLQKEYVGHKCIILFRAKTLHELIITAAAAAAADTKDETELELPDMDESIFEVLLDLVNDGMIMM</sequence>
<dbReference type="InterPro" id="IPR002083">
    <property type="entry name" value="MATH/TRAF_dom"/>
</dbReference>
<dbReference type="Gene3D" id="2.60.210.10">
    <property type="entry name" value="Apoptosis, Tumor Necrosis Factor Receptor Associated Protein 2, Chain A"/>
    <property type="match status" value="1"/>
</dbReference>
<dbReference type="OrthoDB" id="2116871at2759"/>
<dbReference type="PROSITE" id="PS50097">
    <property type="entry name" value="BTB"/>
    <property type="match status" value="1"/>
</dbReference>
<protein>
    <recommendedName>
        <fullName evidence="1">BTB domain-containing protein</fullName>
    </recommendedName>
</protein>
<gene>
    <name evidence="2" type="ORF">FRACYDRAFT_244955</name>
</gene>
<dbReference type="PANTHER" id="PTHR26379:SF187">
    <property type="entry name" value="OS07G0655300 PROTEIN"/>
    <property type="match status" value="1"/>
</dbReference>
<dbReference type="InParanoid" id="A0A1E7F139"/>
<dbReference type="GO" id="GO:0016567">
    <property type="term" value="P:protein ubiquitination"/>
    <property type="evidence" value="ECO:0007669"/>
    <property type="project" value="InterPro"/>
</dbReference>
<reference evidence="2 3" key="1">
    <citation type="submission" date="2016-09" db="EMBL/GenBank/DDBJ databases">
        <title>Extensive genetic diversity and differential bi-allelic expression allows diatom success in the polar Southern Ocean.</title>
        <authorList>
            <consortium name="DOE Joint Genome Institute"/>
            <person name="Mock T."/>
            <person name="Otillar R.P."/>
            <person name="Strauss J."/>
            <person name="Dupont C."/>
            <person name="Frickenhaus S."/>
            <person name="Maumus F."/>
            <person name="Mcmullan M."/>
            <person name="Sanges R."/>
            <person name="Schmutz J."/>
            <person name="Toseland A."/>
            <person name="Valas R."/>
            <person name="Veluchamy A."/>
            <person name="Ward B.J."/>
            <person name="Allen A."/>
            <person name="Barry K."/>
            <person name="Falciatore A."/>
            <person name="Ferrante M."/>
            <person name="Fortunato A.E."/>
            <person name="Gloeckner G."/>
            <person name="Gruber A."/>
            <person name="Hipkin R."/>
            <person name="Janech M."/>
            <person name="Kroth P."/>
            <person name="Leese F."/>
            <person name="Lindquist E."/>
            <person name="Lyon B.R."/>
            <person name="Martin J."/>
            <person name="Mayer C."/>
            <person name="Parker M."/>
            <person name="Quesneville H."/>
            <person name="Raymond J."/>
            <person name="Uhlig C."/>
            <person name="Valentin K.U."/>
            <person name="Worden A.Z."/>
            <person name="Armbrust E.V."/>
            <person name="Bowler C."/>
            <person name="Green B."/>
            <person name="Moulton V."/>
            <person name="Van Oosterhout C."/>
            <person name="Grigoriev I."/>
        </authorList>
    </citation>
    <scope>NUCLEOTIDE SEQUENCE [LARGE SCALE GENOMIC DNA]</scope>
    <source>
        <strain evidence="2 3">CCMP1102</strain>
    </source>
</reference>
<dbReference type="InterPro" id="IPR000210">
    <property type="entry name" value="BTB/POZ_dom"/>
</dbReference>
<evidence type="ECO:0000259" key="1">
    <source>
        <dbReference type="PROSITE" id="PS50097"/>
    </source>
</evidence>
<dbReference type="InterPro" id="IPR008974">
    <property type="entry name" value="TRAF-like"/>
</dbReference>
<keyword evidence="3" id="KW-1185">Reference proteome</keyword>
<dbReference type="SUPFAM" id="SSF49599">
    <property type="entry name" value="TRAF domain-like"/>
    <property type="match status" value="1"/>
</dbReference>
<dbReference type="EMBL" id="KV784366">
    <property type="protein sequence ID" value="OEU11836.1"/>
    <property type="molecule type" value="Genomic_DNA"/>
</dbReference>
<dbReference type="Gene3D" id="3.30.710.10">
    <property type="entry name" value="Potassium Channel Kv1.1, Chain A"/>
    <property type="match status" value="1"/>
</dbReference>
<accession>A0A1E7F139</accession>
<name>A0A1E7F139_9STRA</name>
<dbReference type="InterPro" id="IPR011333">
    <property type="entry name" value="SKP1/BTB/POZ_sf"/>
</dbReference>
<organism evidence="2 3">
    <name type="scientific">Fragilariopsis cylindrus CCMP1102</name>
    <dbReference type="NCBI Taxonomy" id="635003"/>
    <lineage>
        <taxon>Eukaryota</taxon>
        <taxon>Sar</taxon>
        <taxon>Stramenopiles</taxon>
        <taxon>Ochrophyta</taxon>
        <taxon>Bacillariophyta</taxon>
        <taxon>Bacillariophyceae</taxon>
        <taxon>Bacillariophycidae</taxon>
        <taxon>Bacillariales</taxon>
        <taxon>Bacillariaceae</taxon>
        <taxon>Fragilariopsis</taxon>
    </lineage>
</organism>
<proteinExistence type="predicted"/>
<dbReference type="KEGG" id="fcy:FRACYDRAFT_244955"/>
<feature type="domain" description="BTB" evidence="1">
    <location>
        <begin position="147"/>
        <end position="219"/>
    </location>
</feature>